<feature type="transmembrane region" description="Helical" evidence="1">
    <location>
        <begin position="6"/>
        <end position="29"/>
    </location>
</feature>
<gene>
    <name evidence="2" type="ORF">SEML1_0229</name>
</gene>
<dbReference type="EMBL" id="CP124550">
    <property type="protein sequence ID" value="WIO45859.1"/>
    <property type="molecule type" value="Genomic_DNA"/>
</dbReference>
<evidence type="ECO:0000313" key="2">
    <source>
        <dbReference type="EMBL" id="WIO45859.1"/>
    </source>
</evidence>
<evidence type="ECO:0000256" key="1">
    <source>
        <dbReference type="SAM" id="Phobius"/>
    </source>
</evidence>
<sequence length="251" mass="26723">MSFTASGAGLAFAAIGILVGFLAVAGLAYESGVDDHPGRIIIRDVCALYVIANVVVYSMTALPPRSESETRAATIAEISSHFGLESGKEYPLQLGERFAGTSGDMRVVGALFYTYGSGSWNPATGLSIGFSAEDGRSYILEIPTAKVTFVQSETAEPSVKLDMGGGIWSNERDARVLIHREMSSCSVVIDAGWWTCHRDTLSETKNYEVSDDLDRQGLAPVVASAFGRHGSDASAIVTLSPQAYNDLPNSR</sequence>
<reference evidence="2 3" key="1">
    <citation type="journal article" date="2023" name="Cell">
        <title>Genetic manipulation of Patescibacteria provides mechanistic insights into microbial dark matter and the epibiotic lifestyle.</title>
        <authorList>
            <person name="Wang Y."/>
            <person name="Gallagher L.A."/>
            <person name="Andrade P.A."/>
            <person name="Liu A."/>
            <person name="Humphreys I.R."/>
            <person name="Turkarslan S."/>
            <person name="Cutler K.J."/>
            <person name="Arrieta-Ortiz M.L."/>
            <person name="Li Y."/>
            <person name="Radey M.C."/>
            <person name="McLean J.S."/>
            <person name="Cong Q."/>
            <person name="Baker D."/>
            <person name="Baliga N.S."/>
            <person name="Peterson S.B."/>
            <person name="Mougous J.D."/>
        </authorList>
    </citation>
    <scope>NUCLEOTIDE SEQUENCE [LARGE SCALE GENOMIC DNA]</scope>
    <source>
        <strain evidence="2 3">ML1</strain>
    </source>
</reference>
<keyword evidence="1" id="KW-0812">Transmembrane</keyword>
<proteinExistence type="predicted"/>
<keyword evidence="1" id="KW-1133">Transmembrane helix</keyword>
<organism evidence="2 3">
    <name type="scientific">Candidatus Southlakia epibionticum</name>
    <dbReference type="NCBI Taxonomy" id="3043284"/>
    <lineage>
        <taxon>Bacteria</taxon>
        <taxon>Candidatus Saccharimonadota</taxon>
        <taxon>Candidatus Saccharimonadia</taxon>
        <taxon>Candidatus Saccharimonadales</taxon>
        <taxon>Candidatus Saccharimonadaceae</taxon>
        <taxon>Candidatus Southlakia</taxon>
    </lineage>
</organism>
<dbReference type="Proteomes" id="UP001177295">
    <property type="component" value="Chromosome"/>
</dbReference>
<name>A0ABY8WY97_9BACT</name>
<keyword evidence="3" id="KW-1185">Reference proteome</keyword>
<keyword evidence="1" id="KW-0472">Membrane</keyword>
<evidence type="ECO:0000313" key="3">
    <source>
        <dbReference type="Proteomes" id="UP001177295"/>
    </source>
</evidence>
<protein>
    <submittedName>
        <fullName evidence="2">Uncharacterized protein</fullName>
    </submittedName>
</protein>
<accession>A0ABY8WY97</accession>
<feature type="transmembrane region" description="Helical" evidence="1">
    <location>
        <begin position="41"/>
        <end position="62"/>
    </location>
</feature>